<dbReference type="GeneID" id="25039394"/>
<protein>
    <submittedName>
        <fullName evidence="1">Uncharacterized protein</fullName>
    </submittedName>
</protein>
<dbReference type="HOGENOM" id="CLU_2723629_0_0_1"/>
<dbReference type="RefSeq" id="XP_013026012.1">
    <property type="nucleotide sequence ID" value="XM_013170558.1"/>
</dbReference>
<dbReference type="EMBL" id="KE546996">
    <property type="protein sequence ID" value="EPY49187.1"/>
    <property type="molecule type" value="Genomic_DNA"/>
</dbReference>
<evidence type="ECO:0000313" key="2">
    <source>
        <dbReference type="Proteomes" id="UP000015464"/>
    </source>
</evidence>
<reference evidence="1 2" key="1">
    <citation type="journal article" date="2011" name="Science">
        <title>Comparative functional genomics of the fission yeasts.</title>
        <authorList>
            <person name="Rhind N."/>
            <person name="Chen Z."/>
            <person name="Yassour M."/>
            <person name="Thompson D.A."/>
            <person name="Haas B.J."/>
            <person name="Habib N."/>
            <person name="Wapinski I."/>
            <person name="Roy S."/>
            <person name="Lin M.F."/>
            <person name="Heiman D.I."/>
            <person name="Young S.K."/>
            <person name="Furuya K."/>
            <person name="Guo Y."/>
            <person name="Pidoux A."/>
            <person name="Chen H.M."/>
            <person name="Robbertse B."/>
            <person name="Goldberg J.M."/>
            <person name="Aoki K."/>
            <person name="Bayne E.H."/>
            <person name="Berlin A.M."/>
            <person name="Desjardins C.A."/>
            <person name="Dobbs E."/>
            <person name="Dukaj L."/>
            <person name="Fan L."/>
            <person name="FitzGerald M.G."/>
            <person name="French C."/>
            <person name="Gujja S."/>
            <person name="Hansen K."/>
            <person name="Keifenheim D."/>
            <person name="Levin J.Z."/>
            <person name="Mosher R.A."/>
            <person name="Mueller C.A."/>
            <person name="Pfiffner J."/>
            <person name="Priest M."/>
            <person name="Russ C."/>
            <person name="Smialowska A."/>
            <person name="Swoboda P."/>
            <person name="Sykes S.M."/>
            <person name="Vaughn M."/>
            <person name="Vengrova S."/>
            <person name="Yoder R."/>
            <person name="Zeng Q."/>
            <person name="Allshire R."/>
            <person name="Baulcombe D."/>
            <person name="Birren B.W."/>
            <person name="Brown W."/>
            <person name="Ekwall K."/>
            <person name="Kellis M."/>
            <person name="Leatherwood J."/>
            <person name="Levin H."/>
            <person name="Margalit H."/>
            <person name="Martienssen R."/>
            <person name="Nieduszynski C.A."/>
            <person name="Spatafora J.W."/>
            <person name="Friedman N."/>
            <person name="Dalgaard J.Z."/>
            <person name="Baumann P."/>
            <person name="Niki H."/>
            <person name="Regev A."/>
            <person name="Nusbaum C."/>
        </authorList>
    </citation>
    <scope>NUCLEOTIDE SEQUENCE [LARGE SCALE GENOMIC DNA]</scope>
    <source>
        <strain evidence="2">OY26 / ATCC MYA-4695 / CBS 11777 / NBRC 106824 / NRRL Y48691</strain>
    </source>
</reference>
<dbReference type="OrthoDB" id="276498at2759"/>
<gene>
    <name evidence="1" type="ORF">SPOG_05609</name>
</gene>
<name>S9WWR9_SCHCR</name>
<sequence length="72" mass="8536">MIVSFNSLYYHYAIEEAGFLPVPLAIQKGIFNPSPSCNISFRMYYSPWQNIFSSDFLKSYYNKFICFFAFYP</sequence>
<organism evidence="1 2">
    <name type="scientific">Schizosaccharomyces cryophilus (strain OY26 / ATCC MYA-4695 / CBS 11777 / NBRC 106824 / NRRL Y48691)</name>
    <name type="common">Fission yeast</name>
    <dbReference type="NCBI Taxonomy" id="653667"/>
    <lineage>
        <taxon>Eukaryota</taxon>
        <taxon>Fungi</taxon>
        <taxon>Dikarya</taxon>
        <taxon>Ascomycota</taxon>
        <taxon>Taphrinomycotina</taxon>
        <taxon>Schizosaccharomycetes</taxon>
        <taxon>Schizosaccharomycetales</taxon>
        <taxon>Schizosaccharomycetaceae</taxon>
        <taxon>Schizosaccharomyces</taxon>
    </lineage>
</organism>
<keyword evidence="2" id="KW-1185">Reference proteome</keyword>
<evidence type="ECO:0000313" key="1">
    <source>
        <dbReference type="EMBL" id="EPY49187.1"/>
    </source>
</evidence>
<dbReference type="AlphaFoldDB" id="S9WWR9"/>
<accession>S9WWR9</accession>
<dbReference type="Proteomes" id="UP000015464">
    <property type="component" value="Unassembled WGS sequence"/>
</dbReference>
<proteinExistence type="predicted"/>